<dbReference type="Proteomes" id="UP001432027">
    <property type="component" value="Unassembled WGS sequence"/>
</dbReference>
<organism evidence="1 2">
    <name type="scientific">Pristionchus entomophagus</name>
    <dbReference type="NCBI Taxonomy" id="358040"/>
    <lineage>
        <taxon>Eukaryota</taxon>
        <taxon>Metazoa</taxon>
        <taxon>Ecdysozoa</taxon>
        <taxon>Nematoda</taxon>
        <taxon>Chromadorea</taxon>
        <taxon>Rhabditida</taxon>
        <taxon>Rhabditina</taxon>
        <taxon>Diplogasteromorpha</taxon>
        <taxon>Diplogasteroidea</taxon>
        <taxon>Neodiplogasteridae</taxon>
        <taxon>Pristionchus</taxon>
    </lineage>
</organism>
<dbReference type="EMBL" id="BTSX01000004">
    <property type="protein sequence ID" value="GMS96874.1"/>
    <property type="molecule type" value="Genomic_DNA"/>
</dbReference>
<evidence type="ECO:0000313" key="2">
    <source>
        <dbReference type="Proteomes" id="UP001432027"/>
    </source>
</evidence>
<evidence type="ECO:0000313" key="1">
    <source>
        <dbReference type="EMBL" id="GMS96874.1"/>
    </source>
</evidence>
<feature type="non-terminal residue" evidence="1">
    <location>
        <position position="84"/>
    </location>
</feature>
<protein>
    <submittedName>
        <fullName evidence="1">Uncharacterized protein</fullName>
    </submittedName>
</protein>
<reference evidence="1" key="1">
    <citation type="submission" date="2023-10" db="EMBL/GenBank/DDBJ databases">
        <title>Genome assembly of Pristionchus species.</title>
        <authorList>
            <person name="Yoshida K."/>
            <person name="Sommer R.J."/>
        </authorList>
    </citation>
    <scope>NUCLEOTIDE SEQUENCE</scope>
    <source>
        <strain evidence="1">RS0144</strain>
    </source>
</reference>
<accession>A0AAV5TRN5</accession>
<feature type="non-terminal residue" evidence="1">
    <location>
        <position position="1"/>
    </location>
</feature>
<name>A0AAV5TRN5_9BILA</name>
<dbReference type="AlphaFoldDB" id="A0AAV5TRN5"/>
<proteinExistence type="predicted"/>
<gene>
    <name evidence="1" type="ORF">PENTCL1PPCAC_19049</name>
</gene>
<sequence>RKRKVSQFSVRCSSYVANVQLYCGLRLHHSPWIRSAIKRNQGFNHRSNTAECVLFLHHYIRTGRYYSEHGPDEDWKVQDWDRSC</sequence>
<keyword evidence="2" id="KW-1185">Reference proteome</keyword>
<comment type="caution">
    <text evidence="1">The sequence shown here is derived from an EMBL/GenBank/DDBJ whole genome shotgun (WGS) entry which is preliminary data.</text>
</comment>